<evidence type="ECO:0000256" key="1">
    <source>
        <dbReference type="SAM" id="MobiDB-lite"/>
    </source>
</evidence>
<evidence type="ECO:0000313" key="3">
    <source>
        <dbReference type="Proteomes" id="UP000241769"/>
    </source>
</evidence>
<keyword evidence="3" id="KW-1185">Reference proteome</keyword>
<proteinExistence type="predicted"/>
<organism evidence="2 3">
    <name type="scientific">Planoprotostelium fungivorum</name>
    <dbReference type="NCBI Taxonomy" id="1890364"/>
    <lineage>
        <taxon>Eukaryota</taxon>
        <taxon>Amoebozoa</taxon>
        <taxon>Evosea</taxon>
        <taxon>Variosea</taxon>
        <taxon>Cavosteliida</taxon>
        <taxon>Cavosteliaceae</taxon>
        <taxon>Planoprotostelium</taxon>
    </lineage>
</organism>
<comment type="caution">
    <text evidence="2">The sequence shown here is derived from an EMBL/GenBank/DDBJ whole genome shotgun (WGS) entry which is preliminary data.</text>
</comment>
<dbReference type="InParanoid" id="A0A2P6MQ74"/>
<name>A0A2P6MQ74_9EUKA</name>
<gene>
    <name evidence="2" type="ORF">PROFUN_10217</name>
</gene>
<reference evidence="2 3" key="1">
    <citation type="journal article" date="2018" name="Genome Biol. Evol.">
        <title>Multiple Roots of Fruiting Body Formation in Amoebozoa.</title>
        <authorList>
            <person name="Hillmann F."/>
            <person name="Forbes G."/>
            <person name="Novohradska S."/>
            <person name="Ferling I."/>
            <person name="Riege K."/>
            <person name="Groth M."/>
            <person name="Westermann M."/>
            <person name="Marz M."/>
            <person name="Spaller T."/>
            <person name="Winckler T."/>
            <person name="Schaap P."/>
            <person name="Glockner G."/>
        </authorList>
    </citation>
    <scope>NUCLEOTIDE SEQUENCE [LARGE SCALE GENOMIC DNA]</scope>
    <source>
        <strain evidence="2 3">Jena</strain>
    </source>
</reference>
<dbReference type="AlphaFoldDB" id="A0A2P6MQ74"/>
<dbReference type="Proteomes" id="UP000241769">
    <property type="component" value="Unassembled WGS sequence"/>
</dbReference>
<evidence type="ECO:0000313" key="2">
    <source>
        <dbReference type="EMBL" id="PRP73847.1"/>
    </source>
</evidence>
<feature type="region of interest" description="Disordered" evidence="1">
    <location>
        <begin position="1"/>
        <end position="21"/>
    </location>
</feature>
<dbReference type="EMBL" id="MDYQ01000539">
    <property type="protein sequence ID" value="PRP73847.1"/>
    <property type="molecule type" value="Genomic_DNA"/>
</dbReference>
<protein>
    <submittedName>
        <fullName evidence="2">Uncharacterized protein</fullName>
    </submittedName>
</protein>
<accession>A0A2P6MQ74</accession>
<sequence>MVSERLDQFMTEPHTADEVDTEPLKCMASSEGCWFKGKGGRKAVGTSN</sequence>